<feature type="transmembrane region" description="Helical" evidence="2">
    <location>
        <begin position="406"/>
        <end position="428"/>
    </location>
</feature>
<reference evidence="3 4" key="1">
    <citation type="journal article" date="2015" name="Int. J. Syst. Evol. Microbiol.">
        <title>Micromonospora costi sp. nov., isolated from a leaf of Costus speciosus.</title>
        <authorList>
            <person name="Thawai C."/>
        </authorList>
    </citation>
    <scope>NUCLEOTIDE SEQUENCE [LARGE SCALE GENOMIC DNA]</scope>
    <source>
        <strain evidence="3 4">CS1-12</strain>
    </source>
</reference>
<feature type="transmembrane region" description="Helical" evidence="2">
    <location>
        <begin position="363"/>
        <end position="394"/>
    </location>
</feature>
<dbReference type="OrthoDB" id="3336106at2"/>
<feature type="region of interest" description="Disordered" evidence="1">
    <location>
        <begin position="1"/>
        <end position="61"/>
    </location>
</feature>
<feature type="transmembrane region" description="Helical" evidence="2">
    <location>
        <begin position="280"/>
        <end position="302"/>
    </location>
</feature>
<feature type="transmembrane region" description="Helical" evidence="2">
    <location>
        <begin position="539"/>
        <end position="563"/>
    </location>
</feature>
<gene>
    <name evidence="3" type="ORF">D7193_28090</name>
</gene>
<keyword evidence="4" id="KW-1185">Reference proteome</keyword>
<feature type="transmembrane region" description="Helical" evidence="2">
    <location>
        <begin position="119"/>
        <end position="140"/>
    </location>
</feature>
<feature type="transmembrane region" description="Helical" evidence="2">
    <location>
        <begin position="339"/>
        <end position="357"/>
    </location>
</feature>
<keyword evidence="2" id="KW-0472">Membrane</keyword>
<feature type="transmembrane region" description="Helical" evidence="2">
    <location>
        <begin position="94"/>
        <end position="112"/>
    </location>
</feature>
<dbReference type="EMBL" id="RBAN01000006">
    <property type="protein sequence ID" value="RKN51783.1"/>
    <property type="molecule type" value="Genomic_DNA"/>
</dbReference>
<feature type="transmembrane region" description="Helical" evidence="2">
    <location>
        <begin position="308"/>
        <end position="327"/>
    </location>
</feature>
<evidence type="ECO:0000313" key="3">
    <source>
        <dbReference type="EMBL" id="RKN51783.1"/>
    </source>
</evidence>
<evidence type="ECO:0000256" key="1">
    <source>
        <dbReference type="SAM" id="MobiDB-lite"/>
    </source>
</evidence>
<feature type="transmembrane region" description="Helical" evidence="2">
    <location>
        <begin position="70"/>
        <end position="88"/>
    </location>
</feature>
<dbReference type="Proteomes" id="UP000279968">
    <property type="component" value="Unassembled WGS sequence"/>
</dbReference>
<evidence type="ECO:0000256" key="2">
    <source>
        <dbReference type="SAM" id="Phobius"/>
    </source>
</evidence>
<protein>
    <submittedName>
        <fullName evidence="3">Uncharacterized protein</fullName>
    </submittedName>
</protein>
<keyword evidence="2" id="KW-1133">Transmembrane helix</keyword>
<keyword evidence="2" id="KW-0812">Transmembrane</keyword>
<dbReference type="AlphaFoldDB" id="A0A3A9ZUF9"/>
<organism evidence="3 4">
    <name type="scientific">Micromonospora costi</name>
    <dbReference type="NCBI Taxonomy" id="1530042"/>
    <lineage>
        <taxon>Bacteria</taxon>
        <taxon>Bacillati</taxon>
        <taxon>Actinomycetota</taxon>
        <taxon>Actinomycetes</taxon>
        <taxon>Micromonosporales</taxon>
        <taxon>Micromonosporaceae</taxon>
        <taxon>Micromonospora</taxon>
    </lineage>
</organism>
<comment type="caution">
    <text evidence="3">The sequence shown here is derived from an EMBL/GenBank/DDBJ whole genome shotgun (WGS) entry which is preliminary data.</text>
</comment>
<feature type="transmembrane region" description="Helical" evidence="2">
    <location>
        <begin position="146"/>
        <end position="165"/>
    </location>
</feature>
<feature type="transmembrane region" description="Helical" evidence="2">
    <location>
        <begin position="476"/>
        <end position="496"/>
    </location>
</feature>
<proteinExistence type="predicted"/>
<name>A0A3A9ZUF9_9ACTN</name>
<dbReference type="RefSeq" id="WP_147434469.1">
    <property type="nucleotide sequence ID" value="NZ_JBHLUP010000002.1"/>
</dbReference>
<sequence>MPPEPAVLDQPTDPGRPRDTVPTAGAAPPGEPLPADVRPPAVTEPADGSTSPDPAADPGTAQLAGRSRRALWWLIPALAAAWLLPLAAQALHATAALPPLVLLATAGLLRAGRSLFDRILLAVVLLLGVTAAAGLLFTVWPWKLQPVPVTGLALTVLALMAAATGRRPALPRPSWTDAVPLALTAVVVRYLATPYVEATDAAQRVAVLMRGEDNLRHLALVDVIGRIGGYPFVDAAAVREHLLSQLVYYPQGWHLSVALLDGFLVPPAAGPRGLAGVDHYAGWTLAGFGLLTLALYWAAQWLPLRLHPLHRVLTAVLVGSLLLGTQLPRLLTSGYPTEALGMTLTVVLGALVARPVNRRRDQLVLLGTLLVGIAFTYYLFLVPAALLVAGWLLVARGRALRGVAGTATVVALCTAALVPVVPLAGLLLADQSEALAATNGPDTTEARLALLGLGGVVALALILAGTLRTGRVWRRYLWVVLTGAAYAVAIAHLTIAESGEAGYYFNKSMHLATALFVVGTAAVVGLVPGAGRRSGRGALATVVYAARAVASTVLVVVTGVTALTATGLVDRNRSLLLAEDVSWAERWVAPDLSDRPRTARTCVDAYRRYPPVPDAVTVVVDQSAGRSYRASICLSSLQGTTAQTEPAIYELSLREPDRTVEILRRITGPVRLVVADPVAGRRIDRLLRREPQLRSRVTTVPAVVAY</sequence>
<accession>A0A3A9ZUF9</accession>
<evidence type="ECO:0000313" key="4">
    <source>
        <dbReference type="Proteomes" id="UP000279968"/>
    </source>
</evidence>
<feature type="transmembrane region" description="Helical" evidence="2">
    <location>
        <begin position="448"/>
        <end position="467"/>
    </location>
</feature>
<feature type="transmembrane region" description="Helical" evidence="2">
    <location>
        <begin position="508"/>
        <end position="527"/>
    </location>
</feature>